<gene>
    <name evidence="2" type="ORF">AAHA92_17679</name>
</gene>
<sequence length="133" mass="15171">MEFELMGIRPSQRSALDIKMPVRQKEKRHAKKKSSRGESSSSRMDVRLGDDSDEDFANPPPPTSWVRGRHSVSHTGGTGEDIHLDRDFQTSPRSSVRDAFFDVDLETVIVPDTPNPPYKYSQGLRSLFIRKRQ</sequence>
<feature type="region of interest" description="Disordered" evidence="1">
    <location>
        <begin position="1"/>
        <end position="93"/>
    </location>
</feature>
<evidence type="ECO:0000256" key="1">
    <source>
        <dbReference type="SAM" id="MobiDB-lite"/>
    </source>
</evidence>
<keyword evidence="3" id="KW-1185">Reference proteome</keyword>
<reference evidence="2 3" key="1">
    <citation type="submission" date="2024-06" db="EMBL/GenBank/DDBJ databases">
        <title>A chromosome level genome sequence of Diviner's sage (Salvia divinorum).</title>
        <authorList>
            <person name="Ford S.A."/>
            <person name="Ro D.-K."/>
            <person name="Ness R.W."/>
            <person name="Phillips M.A."/>
        </authorList>
    </citation>
    <scope>NUCLEOTIDE SEQUENCE [LARGE SCALE GENOMIC DNA]</scope>
    <source>
        <strain evidence="2">SAF-2024a</strain>
        <tissue evidence="2">Leaf</tissue>
    </source>
</reference>
<evidence type="ECO:0000313" key="3">
    <source>
        <dbReference type="Proteomes" id="UP001567538"/>
    </source>
</evidence>
<feature type="compositionally biased region" description="Basic residues" evidence="1">
    <location>
        <begin position="25"/>
        <end position="34"/>
    </location>
</feature>
<protein>
    <submittedName>
        <fullName evidence="2">Protein MAIN-LIKE 1-like</fullName>
    </submittedName>
</protein>
<comment type="caution">
    <text evidence="2">The sequence shown here is derived from an EMBL/GenBank/DDBJ whole genome shotgun (WGS) entry which is preliminary data.</text>
</comment>
<dbReference type="AlphaFoldDB" id="A0ABD1H2R4"/>
<evidence type="ECO:0000313" key="2">
    <source>
        <dbReference type="EMBL" id="KAL1549593.1"/>
    </source>
</evidence>
<dbReference type="Proteomes" id="UP001567538">
    <property type="component" value="Unassembled WGS sequence"/>
</dbReference>
<name>A0ABD1H2R4_SALDI</name>
<proteinExistence type="predicted"/>
<accession>A0ABD1H2R4</accession>
<dbReference type="EMBL" id="JBEAFC010000007">
    <property type="protein sequence ID" value="KAL1549593.1"/>
    <property type="molecule type" value="Genomic_DNA"/>
</dbReference>
<organism evidence="2 3">
    <name type="scientific">Salvia divinorum</name>
    <name type="common">Maria pastora</name>
    <name type="synonym">Diviner's sage</name>
    <dbReference type="NCBI Taxonomy" id="28513"/>
    <lineage>
        <taxon>Eukaryota</taxon>
        <taxon>Viridiplantae</taxon>
        <taxon>Streptophyta</taxon>
        <taxon>Embryophyta</taxon>
        <taxon>Tracheophyta</taxon>
        <taxon>Spermatophyta</taxon>
        <taxon>Magnoliopsida</taxon>
        <taxon>eudicotyledons</taxon>
        <taxon>Gunneridae</taxon>
        <taxon>Pentapetalae</taxon>
        <taxon>asterids</taxon>
        <taxon>lamiids</taxon>
        <taxon>Lamiales</taxon>
        <taxon>Lamiaceae</taxon>
        <taxon>Nepetoideae</taxon>
        <taxon>Mentheae</taxon>
        <taxon>Salviinae</taxon>
        <taxon>Salvia</taxon>
        <taxon>Salvia subgen. Calosphace</taxon>
    </lineage>
</organism>